<proteinExistence type="predicted"/>
<reference evidence="1 2" key="1">
    <citation type="submission" date="2021-06" db="EMBL/GenBank/DDBJ databases">
        <authorList>
            <person name="Kallberg Y."/>
            <person name="Tangrot J."/>
            <person name="Rosling A."/>
        </authorList>
    </citation>
    <scope>NUCLEOTIDE SEQUENCE [LARGE SCALE GENOMIC DNA]</scope>
    <source>
        <strain evidence="1 2">120-4 pot B 10/14</strain>
    </source>
</reference>
<organism evidence="1 2">
    <name type="scientific">Gigaspora margarita</name>
    <dbReference type="NCBI Taxonomy" id="4874"/>
    <lineage>
        <taxon>Eukaryota</taxon>
        <taxon>Fungi</taxon>
        <taxon>Fungi incertae sedis</taxon>
        <taxon>Mucoromycota</taxon>
        <taxon>Glomeromycotina</taxon>
        <taxon>Glomeromycetes</taxon>
        <taxon>Diversisporales</taxon>
        <taxon>Gigasporaceae</taxon>
        <taxon>Gigaspora</taxon>
    </lineage>
</organism>
<dbReference type="Proteomes" id="UP000789901">
    <property type="component" value="Unassembled WGS sequence"/>
</dbReference>
<accession>A0ABN7WBE2</accession>
<gene>
    <name evidence="1" type="ORF">GMARGA_LOCUS28929</name>
</gene>
<evidence type="ECO:0000313" key="1">
    <source>
        <dbReference type="EMBL" id="CAG8825755.1"/>
    </source>
</evidence>
<keyword evidence="2" id="KW-1185">Reference proteome</keyword>
<comment type="caution">
    <text evidence="1">The sequence shown here is derived from an EMBL/GenBank/DDBJ whole genome shotgun (WGS) entry which is preliminary data.</text>
</comment>
<sequence>RIVLDRDLNDQFLIHIFNVAIVRLIDANLRVVNSVTYFEAVPDETGNGETLSKSEE</sequence>
<name>A0ABN7WBE2_GIGMA</name>
<evidence type="ECO:0000313" key="2">
    <source>
        <dbReference type="Proteomes" id="UP000789901"/>
    </source>
</evidence>
<dbReference type="EMBL" id="CAJVQB010037959">
    <property type="protein sequence ID" value="CAG8825755.1"/>
    <property type="molecule type" value="Genomic_DNA"/>
</dbReference>
<protein>
    <submittedName>
        <fullName evidence="1">32009_t:CDS:1</fullName>
    </submittedName>
</protein>
<feature type="non-terminal residue" evidence="1">
    <location>
        <position position="1"/>
    </location>
</feature>